<keyword evidence="3" id="KW-0819">tRNA processing</keyword>
<evidence type="ECO:0000313" key="11">
    <source>
        <dbReference type="EMBL" id="MEL1248572.1"/>
    </source>
</evidence>
<comment type="cofactor">
    <cofactor evidence="1">
        <name>Mg(2+)</name>
        <dbReference type="ChEBI" id="CHEBI:18420"/>
    </cofactor>
</comment>
<keyword evidence="8" id="KW-0694">RNA-binding</keyword>
<evidence type="ECO:0000256" key="6">
    <source>
        <dbReference type="ARBA" id="ARBA00022741"/>
    </source>
</evidence>
<dbReference type="Pfam" id="PF00571">
    <property type="entry name" value="CBS"/>
    <property type="match status" value="2"/>
</dbReference>
<proteinExistence type="inferred from homology"/>
<comment type="caution">
    <text evidence="11">The sequence shown here is derived from an EMBL/GenBank/DDBJ whole genome shotgun (WGS) entry which is preliminary data.</text>
</comment>
<dbReference type="SUPFAM" id="SSF54631">
    <property type="entry name" value="CBS-domain pair"/>
    <property type="match status" value="1"/>
</dbReference>
<reference evidence="11 12" key="1">
    <citation type="submission" date="2024-04" db="EMBL/GenBank/DDBJ databases">
        <title>Flavobacterium sp. DGU41 16S ribosomal RNA gene Genome sequencing and assembly.</title>
        <authorList>
            <person name="Park S."/>
        </authorList>
    </citation>
    <scope>NUCLEOTIDE SEQUENCE [LARGE SCALE GENOMIC DNA]</scope>
    <source>
        <strain evidence="11 12">DGU41</strain>
    </source>
</reference>
<dbReference type="Gene3D" id="3.10.580.10">
    <property type="entry name" value="CBS-domain"/>
    <property type="match status" value="1"/>
</dbReference>
<dbReference type="InterPro" id="IPR000644">
    <property type="entry name" value="CBS_dom"/>
</dbReference>
<dbReference type="InterPro" id="IPR052390">
    <property type="entry name" value="tRNA_nt/polyA_polymerase"/>
</dbReference>
<sequence>MIKDEFLEIVNEIKENDKEFQITPRELLNYFCCEKRTSGNVWFINRFLDENQLETEPNYVNGWIDGTIILKHKKKATTKNGIDPIQRIKLLPSSNNEPISITREAKLKEAITLMMLNNYSQLPVMNGVRNVIGYVSWDTIGCALSNGINSEDVKEYIKTDITILNYDTPILEAISVVIDKEFVLVSKNDKTITGIVTIADISNQFLLVTEPFLLLEQIENHIRQLLDKKFLIEELKTFCKNNEKDIEFIDDLSFGDYIFILSNPQNWDKLNLKIERSYFIKHLDKIRAIRNDVMHFDPEGITSEQRNDLYKMAKFLMELKKYN</sequence>
<evidence type="ECO:0000256" key="8">
    <source>
        <dbReference type="ARBA" id="ARBA00022884"/>
    </source>
</evidence>
<evidence type="ECO:0000256" key="3">
    <source>
        <dbReference type="ARBA" id="ARBA00022694"/>
    </source>
</evidence>
<keyword evidence="12" id="KW-1185">Reference proteome</keyword>
<keyword evidence="9" id="KW-0129">CBS domain</keyword>
<dbReference type="RefSeq" id="WP_341683427.1">
    <property type="nucleotide sequence ID" value="NZ_JBBYHT010000005.1"/>
</dbReference>
<dbReference type="EMBL" id="JBBYHT010000005">
    <property type="protein sequence ID" value="MEL1248572.1"/>
    <property type="molecule type" value="Genomic_DNA"/>
</dbReference>
<organism evidence="11 12">
    <name type="scientific">Flavobacterium helocola</name>
    <dbReference type="NCBI Taxonomy" id="3139139"/>
    <lineage>
        <taxon>Bacteria</taxon>
        <taxon>Pseudomonadati</taxon>
        <taxon>Bacteroidota</taxon>
        <taxon>Flavobacteriia</taxon>
        <taxon>Flavobacteriales</taxon>
        <taxon>Flavobacteriaceae</taxon>
        <taxon>Flavobacterium</taxon>
    </lineage>
</organism>
<evidence type="ECO:0000259" key="10">
    <source>
        <dbReference type="PROSITE" id="PS51371"/>
    </source>
</evidence>
<dbReference type="PANTHER" id="PTHR47788">
    <property type="entry name" value="POLYA POLYMERASE"/>
    <property type="match status" value="1"/>
</dbReference>
<evidence type="ECO:0000256" key="1">
    <source>
        <dbReference type="ARBA" id="ARBA00001946"/>
    </source>
</evidence>
<evidence type="ECO:0000256" key="4">
    <source>
        <dbReference type="ARBA" id="ARBA00022695"/>
    </source>
</evidence>
<keyword evidence="7" id="KW-0460">Magnesium</keyword>
<keyword evidence="5" id="KW-0479">Metal-binding</keyword>
<name>A0ABU9I9Y5_9FLAO</name>
<dbReference type="Proteomes" id="UP001393056">
    <property type="component" value="Unassembled WGS sequence"/>
</dbReference>
<protein>
    <submittedName>
        <fullName evidence="11">CBS domain-containing protein</fullName>
    </submittedName>
</protein>
<dbReference type="PANTHER" id="PTHR47788:SF1">
    <property type="entry name" value="A-ADDING TRNA NUCLEOTIDYLTRANSFERASE"/>
    <property type="match status" value="1"/>
</dbReference>
<keyword evidence="4" id="KW-0548">Nucleotidyltransferase</keyword>
<evidence type="ECO:0000256" key="5">
    <source>
        <dbReference type="ARBA" id="ARBA00022723"/>
    </source>
</evidence>
<gene>
    <name evidence="11" type="ORF">AAEO58_11005</name>
</gene>
<feature type="domain" description="CBS" evidence="10">
    <location>
        <begin position="92"/>
        <end position="151"/>
    </location>
</feature>
<keyword evidence="6" id="KW-0547">Nucleotide-binding</keyword>
<evidence type="ECO:0000256" key="2">
    <source>
        <dbReference type="ARBA" id="ARBA00007265"/>
    </source>
</evidence>
<accession>A0ABU9I9Y5</accession>
<evidence type="ECO:0000256" key="9">
    <source>
        <dbReference type="PROSITE-ProRule" id="PRU00703"/>
    </source>
</evidence>
<keyword evidence="4" id="KW-0808">Transferase</keyword>
<dbReference type="InterPro" id="IPR046342">
    <property type="entry name" value="CBS_dom_sf"/>
</dbReference>
<dbReference type="PROSITE" id="PS51371">
    <property type="entry name" value="CBS"/>
    <property type="match status" value="1"/>
</dbReference>
<evidence type="ECO:0000256" key="7">
    <source>
        <dbReference type="ARBA" id="ARBA00022842"/>
    </source>
</evidence>
<comment type="similarity">
    <text evidence="2">Belongs to the tRNA nucleotidyltransferase/poly(A) polymerase family.</text>
</comment>
<evidence type="ECO:0000313" key="12">
    <source>
        <dbReference type="Proteomes" id="UP001393056"/>
    </source>
</evidence>